<dbReference type="AlphaFoldDB" id="A0A419F1P1"/>
<reference evidence="2 3" key="1">
    <citation type="journal article" date="2017" name="ISME J.">
        <title>Energy and carbon metabolisms in a deep terrestrial subsurface fluid microbial community.</title>
        <authorList>
            <person name="Momper L."/>
            <person name="Jungbluth S.P."/>
            <person name="Lee M.D."/>
            <person name="Amend J.P."/>
        </authorList>
    </citation>
    <scope>NUCLEOTIDE SEQUENCE [LARGE SCALE GENOMIC DNA]</scope>
    <source>
        <strain evidence="2">SURF_17</strain>
    </source>
</reference>
<accession>A0A419F1P1</accession>
<comment type="caution">
    <text evidence="2">The sequence shown here is derived from an EMBL/GenBank/DDBJ whole genome shotgun (WGS) entry which is preliminary data.</text>
</comment>
<evidence type="ECO:0000313" key="3">
    <source>
        <dbReference type="Proteomes" id="UP000285961"/>
    </source>
</evidence>
<evidence type="ECO:0000256" key="1">
    <source>
        <dbReference type="SAM" id="SignalP"/>
    </source>
</evidence>
<keyword evidence="1" id="KW-0732">Signal</keyword>
<dbReference type="Proteomes" id="UP000285961">
    <property type="component" value="Unassembled WGS sequence"/>
</dbReference>
<organism evidence="2 3">
    <name type="scientific">Candidatus Abyssobacteria bacterium SURF_17</name>
    <dbReference type="NCBI Taxonomy" id="2093361"/>
    <lineage>
        <taxon>Bacteria</taxon>
        <taxon>Pseudomonadati</taxon>
        <taxon>Candidatus Hydrogenedentota</taxon>
        <taxon>Candidatus Abyssobacteria</taxon>
    </lineage>
</organism>
<evidence type="ECO:0000313" key="2">
    <source>
        <dbReference type="EMBL" id="RJP72126.1"/>
    </source>
</evidence>
<feature type="signal peptide" evidence="1">
    <location>
        <begin position="1"/>
        <end position="27"/>
    </location>
</feature>
<sequence length="107" mass="11319">MKGSMRSFSVALVVAALMLIPTVSAMAADDIAKQTETKTAAQVSACSKDMAGGRVASCCQAAACSRHEPERSQTQKLGCPITSFLSFGCKVNYGLTNWILSDKCDIH</sequence>
<dbReference type="EMBL" id="QZKI01000049">
    <property type="protein sequence ID" value="RJP72126.1"/>
    <property type="molecule type" value="Genomic_DNA"/>
</dbReference>
<protein>
    <submittedName>
        <fullName evidence="2">Uncharacterized protein</fullName>
    </submittedName>
</protein>
<gene>
    <name evidence="2" type="ORF">C4532_06465</name>
</gene>
<feature type="chain" id="PRO_5019454928" evidence="1">
    <location>
        <begin position="28"/>
        <end position="107"/>
    </location>
</feature>
<proteinExistence type="predicted"/>
<name>A0A419F1P1_9BACT</name>